<feature type="transmembrane region" description="Helical" evidence="5">
    <location>
        <begin position="127"/>
        <end position="146"/>
    </location>
</feature>
<dbReference type="Pfam" id="PF07298">
    <property type="entry name" value="NnrU"/>
    <property type="match status" value="1"/>
</dbReference>
<evidence type="ECO:0000256" key="5">
    <source>
        <dbReference type="SAM" id="Phobius"/>
    </source>
</evidence>
<name>A0A3D8K065_9BURK</name>
<evidence type="ECO:0000256" key="3">
    <source>
        <dbReference type="ARBA" id="ARBA00022989"/>
    </source>
</evidence>
<evidence type="ECO:0000256" key="1">
    <source>
        <dbReference type="ARBA" id="ARBA00004141"/>
    </source>
</evidence>
<keyword evidence="8" id="KW-1185">Reference proteome</keyword>
<dbReference type="OrthoDB" id="5293641at2"/>
<keyword evidence="2 5" id="KW-0812">Transmembrane</keyword>
<dbReference type="GO" id="GO:0016020">
    <property type="term" value="C:membrane"/>
    <property type="evidence" value="ECO:0007669"/>
    <property type="project" value="UniProtKB-SubCell"/>
</dbReference>
<evidence type="ECO:0000259" key="6">
    <source>
        <dbReference type="Pfam" id="PF07298"/>
    </source>
</evidence>
<evidence type="ECO:0000313" key="8">
    <source>
        <dbReference type="Proteomes" id="UP000256838"/>
    </source>
</evidence>
<dbReference type="EMBL" id="QRGA01000006">
    <property type="protein sequence ID" value="RDU98639.1"/>
    <property type="molecule type" value="Genomic_DNA"/>
</dbReference>
<keyword evidence="4 5" id="KW-0472">Membrane</keyword>
<accession>A0A3D8K065</accession>
<dbReference type="AlphaFoldDB" id="A0A3D8K065"/>
<comment type="caution">
    <text evidence="7">The sequence shown here is derived from an EMBL/GenBank/DDBJ whole genome shotgun (WGS) entry which is preliminary data.</text>
</comment>
<proteinExistence type="predicted"/>
<dbReference type="InterPro" id="IPR009915">
    <property type="entry name" value="NnrU_dom"/>
</dbReference>
<organism evidence="7 8">
    <name type="scientific">Trinickia dinghuensis</name>
    <dbReference type="NCBI Taxonomy" id="2291023"/>
    <lineage>
        <taxon>Bacteria</taxon>
        <taxon>Pseudomonadati</taxon>
        <taxon>Pseudomonadota</taxon>
        <taxon>Betaproteobacteria</taxon>
        <taxon>Burkholderiales</taxon>
        <taxon>Burkholderiaceae</taxon>
        <taxon>Trinickia</taxon>
    </lineage>
</organism>
<gene>
    <name evidence="7" type="ORF">DWV00_10170</name>
</gene>
<dbReference type="RefSeq" id="WP_115533455.1">
    <property type="nucleotide sequence ID" value="NZ_QRGA01000006.1"/>
</dbReference>
<dbReference type="Proteomes" id="UP000256838">
    <property type="component" value="Unassembled WGS sequence"/>
</dbReference>
<keyword evidence="3 5" id="KW-1133">Transmembrane helix</keyword>
<reference evidence="7 8" key="1">
    <citation type="submission" date="2018-08" db="EMBL/GenBank/DDBJ databases">
        <title>Paraburkholderia sp. DHOM06 isolated from forest soil.</title>
        <authorList>
            <person name="Gao Z.-H."/>
            <person name="Qiu L.-H."/>
        </authorList>
    </citation>
    <scope>NUCLEOTIDE SEQUENCE [LARGE SCALE GENOMIC DNA]</scope>
    <source>
        <strain evidence="7 8">DHOM06</strain>
    </source>
</reference>
<sequence length="192" mass="20624">MAILILGLVIFIGVHSIRLVSPSWRDAQVARLGEQGWKGLYSIASIVGFVLIVWGYGVARRTPMVLWMPPLGIRHLTALLVLISFVLIAAAYVPGNRIKRMIGHPMMVGVAIWALGHLLANGTLNAIVLFGVFLVWGAVGAIVSRSRDRAAGVQYPTGTVSGDAKVVIVGLIAWAIFAFALHRWLIGVSPLA</sequence>
<feature type="transmembrane region" description="Helical" evidence="5">
    <location>
        <begin position="71"/>
        <end position="95"/>
    </location>
</feature>
<comment type="subcellular location">
    <subcellularLocation>
        <location evidence="1">Membrane</location>
        <topology evidence="1">Multi-pass membrane protein</topology>
    </subcellularLocation>
</comment>
<feature type="domain" description="NnrU" evidence="6">
    <location>
        <begin position="3"/>
        <end position="190"/>
    </location>
</feature>
<feature type="transmembrane region" description="Helical" evidence="5">
    <location>
        <begin position="40"/>
        <end position="59"/>
    </location>
</feature>
<evidence type="ECO:0000256" key="2">
    <source>
        <dbReference type="ARBA" id="ARBA00022692"/>
    </source>
</evidence>
<feature type="transmembrane region" description="Helical" evidence="5">
    <location>
        <begin position="166"/>
        <end position="186"/>
    </location>
</feature>
<evidence type="ECO:0000313" key="7">
    <source>
        <dbReference type="EMBL" id="RDU98639.1"/>
    </source>
</evidence>
<protein>
    <submittedName>
        <fullName evidence="7">NnrU family protein</fullName>
    </submittedName>
</protein>
<evidence type="ECO:0000256" key="4">
    <source>
        <dbReference type="ARBA" id="ARBA00023136"/>
    </source>
</evidence>